<sequence length="287" mass="30753">MNAVRLVTRYGGPEQTRRLATAIHAGALLGVWASDGPVPVRMTVDRDRVSLTGGKSFTSGALHVTHPLITATDPEGVSRMILVPLGADRRAVPSIGGLTGMRGAETGRCDLDGLTLSTASLIGQAGDYLRQPEFSAGAWRGMAVALGGMDRLVDLLRQQLVARSRDGDPHQRTRIGEALIARETAFFWTRRAALAAGEPDMDPGDVAQTVNLARLAVEHAALHIIERVQRGLGLSAFVQTNPVERVLRDLATYLRQPAPDETLVEAAGWFTGRDPPQPESTEPGYPS</sequence>
<dbReference type="Proteomes" id="UP000001176">
    <property type="component" value="Chromosome"/>
</dbReference>
<gene>
    <name evidence="1" type="ordered locus">GDI2560</name>
</gene>
<evidence type="ECO:0000313" key="2">
    <source>
        <dbReference type="Proteomes" id="UP000001176"/>
    </source>
</evidence>
<dbReference type="SUPFAM" id="SSF47203">
    <property type="entry name" value="Acyl-CoA dehydrogenase C-terminal domain-like"/>
    <property type="match status" value="1"/>
</dbReference>
<dbReference type="Gene3D" id="1.20.140.10">
    <property type="entry name" value="Butyryl-CoA Dehydrogenase, subunit A, domain 3"/>
    <property type="match status" value="1"/>
</dbReference>
<dbReference type="InterPro" id="IPR036250">
    <property type="entry name" value="AcylCo_DH-like_C"/>
</dbReference>
<dbReference type="AlphaFoldDB" id="A9HNU3"/>
<dbReference type="SUPFAM" id="SSF56645">
    <property type="entry name" value="Acyl-CoA dehydrogenase NM domain-like"/>
    <property type="match status" value="1"/>
</dbReference>
<protein>
    <recommendedName>
        <fullName evidence="3">Acyl-CoA dehydrogenase</fullName>
    </recommendedName>
</protein>
<evidence type="ECO:0008006" key="3">
    <source>
        <dbReference type="Google" id="ProtNLM"/>
    </source>
</evidence>
<dbReference type="EMBL" id="AM889285">
    <property type="protein sequence ID" value="CAP56503.1"/>
    <property type="molecule type" value="Genomic_DNA"/>
</dbReference>
<dbReference type="InterPro" id="IPR009100">
    <property type="entry name" value="AcylCoA_DH/oxidase_NM_dom_sf"/>
</dbReference>
<dbReference type="InterPro" id="IPR046373">
    <property type="entry name" value="Acyl-CoA_Oxase/DH_mid-dom_sf"/>
</dbReference>
<keyword evidence="2" id="KW-1185">Reference proteome</keyword>
<proteinExistence type="predicted"/>
<organism evidence="1 2">
    <name type="scientific">Gluconacetobacter diazotrophicus (strain ATCC 49037 / DSM 5601 / CCUG 37298 / CIP 103539 / LMG 7603 / PAl5)</name>
    <dbReference type="NCBI Taxonomy" id="272568"/>
    <lineage>
        <taxon>Bacteria</taxon>
        <taxon>Pseudomonadati</taxon>
        <taxon>Pseudomonadota</taxon>
        <taxon>Alphaproteobacteria</taxon>
        <taxon>Acetobacterales</taxon>
        <taxon>Acetobacteraceae</taxon>
        <taxon>Gluconacetobacter</taxon>
    </lineage>
</organism>
<dbReference type="GO" id="GO:0016627">
    <property type="term" value="F:oxidoreductase activity, acting on the CH-CH group of donors"/>
    <property type="evidence" value="ECO:0007669"/>
    <property type="project" value="InterPro"/>
</dbReference>
<dbReference type="KEGG" id="gdi:GDI2560"/>
<dbReference type="Gene3D" id="2.40.110.10">
    <property type="entry name" value="Butyryl-CoA Dehydrogenase, subunit A, domain 2"/>
    <property type="match status" value="1"/>
</dbReference>
<name>A9HNU3_GLUDA</name>
<evidence type="ECO:0000313" key="1">
    <source>
        <dbReference type="EMBL" id="CAP56503.1"/>
    </source>
</evidence>
<reference evidence="1 2" key="1">
    <citation type="journal article" date="2009" name="BMC Genomics">
        <title>Complete genome sequence of the sugarcane nitrogen-fixing endophyte Gluconacetobacter diazotrophicus Pal5.</title>
        <authorList>
            <person name="Bertalan M."/>
            <person name="Albano R."/>
            <person name="Padua V."/>
            <person name="Rouws L."/>
            <person name="Rojas C."/>
            <person name="Hemerly A."/>
            <person name="Teixeira K."/>
            <person name="Schwab S."/>
            <person name="Araujo J."/>
            <person name="Oliveira A."/>
            <person name="Franca L."/>
            <person name="Magalhaes V."/>
            <person name="Alqueres S."/>
            <person name="Cardoso A."/>
            <person name="Almeida W."/>
            <person name="Loureiro M.M."/>
            <person name="Nogueira E."/>
            <person name="Cidade D."/>
            <person name="Oliveira D."/>
            <person name="Simao T."/>
            <person name="Macedo J."/>
            <person name="Valadao A."/>
            <person name="Dreschsel M."/>
            <person name="Freitas F."/>
            <person name="Vidal M."/>
            <person name="Guedes H."/>
            <person name="Rodrigues E."/>
            <person name="Meneses C."/>
            <person name="Brioso P."/>
            <person name="Pozzer L."/>
            <person name="Figueiredo D."/>
            <person name="Montano H."/>
            <person name="Junior J."/>
            <person name="Filho G."/>
            <person name="Flores V."/>
            <person name="Ferreira B."/>
            <person name="Branco A."/>
            <person name="Gonzalez P."/>
            <person name="Guillobel H."/>
            <person name="Lemos M."/>
            <person name="Seibel L."/>
            <person name="Macedo J."/>
            <person name="Alves-Ferreira M."/>
            <person name="Sachetto-Martins G."/>
            <person name="Coelho A."/>
            <person name="Santos E."/>
            <person name="Amaral G."/>
            <person name="Neves A."/>
            <person name="Pacheco A.B."/>
            <person name="Carvalho D."/>
            <person name="Lery L."/>
            <person name="Bisch P."/>
            <person name="Rossle S.C."/>
            <person name="Urmenyi T."/>
            <person name="Kruger W.V."/>
            <person name="Martins O."/>
            <person name="Baldani J.I."/>
            <person name="Ferreira P.C."/>
        </authorList>
    </citation>
    <scope>NUCLEOTIDE SEQUENCE [LARGE SCALE GENOMIC DNA]</scope>
    <source>
        <strain evidence="2">ATCC 49037 / DSM 5601 / CCUG 37298 / CIP 103539 / LMG 7603 / PAl5</strain>
    </source>
</reference>
<accession>A9HNU3</accession>